<reference evidence="1 2" key="2">
    <citation type="journal article" date="2022" name="Mol. Ecol. Resour.">
        <title>The genomes of chicory, endive, great burdock and yacon provide insights into Asteraceae paleo-polyploidization history and plant inulin production.</title>
        <authorList>
            <person name="Fan W."/>
            <person name="Wang S."/>
            <person name="Wang H."/>
            <person name="Wang A."/>
            <person name="Jiang F."/>
            <person name="Liu H."/>
            <person name="Zhao H."/>
            <person name="Xu D."/>
            <person name="Zhang Y."/>
        </authorList>
    </citation>
    <scope>NUCLEOTIDE SEQUENCE [LARGE SCALE GENOMIC DNA]</scope>
    <source>
        <strain evidence="2">cv. Yunnan</strain>
        <tissue evidence="1">Leaves</tissue>
    </source>
</reference>
<gene>
    <name evidence="1" type="ORF">L1987_06785</name>
</gene>
<comment type="caution">
    <text evidence="1">The sequence shown here is derived from an EMBL/GenBank/DDBJ whole genome shotgun (WGS) entry which is preliminary data.</text>
</comment>
<sequence>MENWEDVFKEVSDDEIEGEEGEKTEEEVIISDDSDDDNDDGGDDEGEDGSDARENEGGDDQYDGGGDKGGGKGNGEDDYEVNIEWSESDEDESLSEVDLEDTPPEFEKDGPDEKIIYETADGQTVETDFSQDRSKWFKPLPPIPDPLVQTIKPKKTEDTSNIIS</sequence>
<accession>A0ACB9JZG3</accession>
<proteinExistence type="predicted"/>
<reference evidence="2" key="1">
    <citation type="journal article" date="2022" name="Mol. Ecol. Resour.">
        <title>The genomes of chicory, endive, great burdock and yacon provide insights into Asteraceae palaeo-polyploidization history and plant inulin production.</title>
        <authorList>
            <person name="Fan W."/>
            <person name="Wang S."/>
            <person name="Wang H."/>
            <person name="Wang A."/>
            <person name="Jiang F."/>
            <person name="Liu H."/>
            <person name="Zhao H."/>
            <person name="Xu D."/>
            <person name="Zhang Y."/>
        </authorList>
    </citation>
    <scope>NUCLEOTIDE SEQUENCE [LARGE SCALE GENOMIC DNA]</scope>
    <source>
        <strain evidence="2">cv. Yunnan</strain>
    </source>
</reference>
<evidence type="ECO:0000313" key="1">
    <source>
        <dbReference type="EMBL" id="KAI3825304.1"/>
    </source>
</evidence>
<dbReference type="EMBL" id="CM042019">
    <property type="protein sequence ID" value="KAI3825304.1"/>
    <property type="molecule type" value="Genomic_DNA"/>
</dbReference>
<protein>
    <submittedName>
        <fullName evidence="1">Uncharacterized protein</fullName>
    </submittedName>
</protein>
<evidence type="ECO:0000313" key="2">
    <source>
        <dbReference type="Proteomes" id="UP001056120"/>
    </source>
</evidence>
<dbReference type="Proteomes" id="UP001056120">
    <property type="component" value="Linkage Group LG02"/>
</dbReference>
<organism evidence="1 2">
    <name type="scientific">Smallanthus sonchifolius</name>
    <dbReference type="NCBI Taxonomy" id="185202"/>
    <lineage>
        <taxon>Eukaryota</taxon>
        <taxon>Viridiplantae</taxon>
        <taxon>Streptophyta</taxon>
        <taxon>Embryophyta</taxon>
        <taxon>Tracheophyta</taxon>
        <taxon>Spermatophyta</taxon>
        <taxon>Magnoliopsida</taxon>
        <taxon>eudicotyledons</taxon>
        <taxon>Gunneridae</taxon>
        <taxon>Pentapetalae</taxon>
        <taxon>asterids</taxon>
        <taxon>campanulids</taxon>
        <taxon>Asterales</taxon>
        <taxon>Asteraceae</taxon>
        <taxon>Asteroideae</taxon>
        <taxon>Heliantheae alliance</taxon>
        <taxon>Millerieae</taxon>
        <taxon>Smallanthus</taxon>
    </lineage>
</organism>
<name>A0ACB9JZG3_9ASTR</name>
<keyword evidence="2" id="KW-1185">Reference proteome</keyword>